<dbReference type="EMBL" id="LAZL01000002">
    <property type="protein sequence ID" value="KMT66981.1"/>
    <property type="molecule type" value="Genomic_DNA"/>
</dbReference>
<keyword evidence="1" id="KW-0547">Nucleotide-binding</keyword>
<comment type="similarity">
    <text evidence="3">Belongs to the MoxR family.</text>
</comment>
<sequence>MNDVTETQLTIAEAAEAVNQIKQNISKVLVGQDLIIENVLTVLFAGGHVLLEGVPGLGKTLLVRALAKSLSIKFSRIQFTPDLMPADVLGHSLYDMKTGEFVTKKGPAFTNILLADEINRAPAKTQSALLEVMQEQQITIDGETIPIESPFIVLATQNPLDQEGTYPLPEAELDRFMMKVELTYPDQAAEIELLKLNTHAISNEASIDDLQSIISQKTIEEIKKLAATITVDEKIFEYAVEIVRASRQWHGVLHGAGVRASINIIKAAKVNAIMHNRDFVMPDDIKIVAANILRHRLVLSAELELEGADQNQVITAILESIEAPRT</sequence>
<evidence type="ECO:0000256" key="3">
    <source>
        <dbReference type="ARBA" id="ARBA00061607"/>
    </source>
</evidence>
<organism evidence="5 6">
    <name type="scientific">Catenovulum maritimum</name>
    <dbReference type="NCBI Taxonomy" id="1513271"/>
    <lineage>
        <taxon>Bacteria</taxon>
        <taxon>Pseudomonadati</taxon>
        <taxon>Pseudomonadota</taxon>
        <taxon>Gammaproteobacteria</taxon>
        <taxon>Alteromonadales</taxon>
        <taxon>Alteromonadaceae</taxon>
        <taxon>Catenovulum</taxon>
    </lineage>
</organism>
<dbReference type="PANTHER" id="PTHR42759">
    <property type="entry name" value="MOXR FAMILY PROTEIN"/>
    <property type="match status" value="1"/>
</dbReference>
<dbReference type="InterPro" id="IPR003593">
    <property type="entry name" value="AAA+_ATPase"/>
</dbReference>
<dbReference type="PANTHER" id="PTHR42759:SF1">
    <property type="entry name" value="MAGNESIUM-CHELATASE SUBUNIT CHLD"/>
    <property type="match status" value="1"/>
</dbReference>
<evidence type="ECO:0000313" key="6">
    <source>
        <dbReference type="Proteomes" id="UP000037600"/>
    </source>
</evidence>
<dbReference type="SMART" id="SM00382">
    <property type="entry name" value="AAA"/>
    <property type="match status" value="1"/>
</dbReference>
<accession>A0A0J8JQG7</accession>
<protein>
    <submittedName>
        <fullName evidence="5">ATPase AAA</fullName>
    </submittedName>
</protein>
<dbReference type="PIRSF" id="PIRSF002849">
    <property type="entry name" value="AAA_ATPase_chaperone_MoxR_prd"/>
    <property type="match status" value="1"/>
</dbReference>
<dbReference type="Pfam" id="PF17863">
    <property type="entry name" value="AAA_lid_2"/>
    <property type="match status" value="1"/>
</dbReference>
<dbReference type="CDD" id="cd00009">
    <property type="entry name" value="AAA"/>
    <property type="match status" value="1"/>
</dbReference>
<dbReference type="PATRIC" id="fig|1513271.3.peg.527"/>
<name>A0A0J8JQG7_9ALTE</name>
<keyword evidence="6" id="KW-1185">Reference proteome</keyword>
<reference evidence="5 6" key="1">
    <citation type="submission" date="2015-04" db="EMBL/GenBank/DDBJ databases">
        <title>Draft Genome Sequence of the Novel Agar-Digesting Marine Bacterium Q1.</title>
        <authorList>
            <person name="Li Y."/>
            <person name="Li D."/>
            <person name="Chen G."/>
            <person name="Du Z."/>
        </authorList>
    </citation>
    <scope>NUCLEOTIDE SEQUENCE [LARGE SCALE GENOMIC DNA]</scope>
    <source>
        <strain evidence="5 6">Q1</strain>
    </source>
</reference>
<evidence type="ECO:0000313" key="5">
    <source>
        <dbReference type="EMBL" id="KMT66981.1"/>
    </source>
</evidence>
<dbReference type="InterPro" id="IPR027417">
    <property type="entry name" value="P-loop_NTPase"/>
</dbReference>
<dbReference type="Gene3D" id="1.10.8.80">
    <property type="entry name" value="Magnesium chelatase subunit I, C-Terminal domain"/>
    <property type="match status" value="1"/>
</dbReference>
<dbReference type="STRING" id="1513271.XM47_02500"/>
<comment type="caution">
    <text evidence="5">The sequence shown here is derived from an EMBL/GenBank/DDBJ whole genome shotgun (WGS) entry which is preliminary data.</text>
</comment>
<dbReference type="InterPro" id="IPR011703">
    <property type="entry name" value="ATPase_AAA-3"/>
</dbReference>
<dbReference type="FunFam" id="3.40.50.300:FF:000640">
    <property type="entry name" value="MoxR family ATPase"/>
    <property type="match status" value="1"/>
</dbReference>
<dbReference type="GO" id="GO:0016887">
    <property type="term" value="F:ATP hydrolysis activity"/>
    <property type="evidence" value="ECO:0007669"/>
    <property type="project" value="InterPro"/>
</dbReference>
<dbReference type="InterPro" id="IPR041628">
    <property type="entry name" value="ChlI/MoxR_AAA_lid"/>
</dbReference>
<dbReference type="GO" id="GO:0005524">
    <property type="term" value="F:ATP binding"/>
    <property type="evidence" value="ECO:0007669"/>
    <property type="project" value="UniProtKB-KW"/>
</dbReference>
<dbReference type="SUPFAM" id="SSF52540">
    <property type="entry name" value="P-loop containing nucleoside triphosphate hydrolases"/>
    <property type="match status" value="1"/>
</dbReference>
<dbReference type="OrthoDB" id="9808397at2"/>
<dbReference type="Gene3D" id="3.40.50.300">
    <property type="entry name" value="P-loop containing nucleotide triphosphate hydrolases"/>
    <property type="match status" value="1"/>
</dbReference>
<dbReference type="Pfam" id="PF07726">
    <property type="entry name" value="AAA_3"/>
    <property type="match status" value="1"/>
</dbReference>
<dbReference type="RefSeq" id="WP_048689059.1">
    <property type="nucleotide sequence ID" value="NZ_KQ130482.1"/>
</dbReference>
<dbReference type="InterPro" id="IPR050764">
    <property type="entry name" value="CbbQ/NirQ/NorQ/GpvN"/>
</dbReference>
<feature type="domain" description="AAA+ ATPase" evidence="4">
    <location>
        <begin position="45"/>
        <end position="186"/>
    </location>
</feature>
<evidence type="ECO:0000259" key="4">
    <source>
        <dbReference type="SMART" id="SM00382"/>
    </source>
</evidence>
<dbReference type="AlphaFoldDB" id="A0A0J8JQG7"/>
<evidence type="ECO:0000256" key="2">
    <source>
        <dbReference type="ARBA" id="ARBA00022840"/>
    </source>
</evidence>
<keyword evidence="2" id="KW-0067">ATP-binding</keyword>
<proteinExistence type="inferred from homology"/>
<evidence type="ECO:0000256" key="1">
    <source>
        <dbReference type="ARBA" id="ARBA00022741"/>
    </source>
</evidence>
<gene>
    <name evidence="5" type="ORF">XM47_02500</name>
</gene>
<dbReference type="Proteomes" id="UP000037600">
    <property type="component" value="Unassembled WGS sequence"/>
</dbReference>